<feature type="domain" description="VOC" evidence="1">
    <location>
        <begin position="9"/>
        <end position="126"/>
    </location>
</feature>
<dbReference type="InterPro" id="IPR029068">
    <property type="entry name" value="Glyas_Bleomycin-R_OHBP_Dase"/>
</dbReference>
<dbReference type="RefSeq" id="WP_078973893.1">
    <property type="nucleotide sequence ID" value="NZ_MWQN01000001.1"/>
</dbReference>
<comment type="caution">
    <text evidence="2">The sequence shown here is derived from an EMBL/GenBank/DDBJ whole genome shotgun (WGS) entry which is preliminary data.</text>
</comment>
<dbReference type="Pfam" id="PF00903">
    <property type="entry name" value="Glyoxalase"/>
    <property type="match status" value="1"/>
</dbReference>
<dbReference type="Gene3D" id="3.10.180.10">
    <property type="entry name" value="2,3-Dihydroxybiphenyl 1,2-Dioxygenase, domain 1"/>
    <property type="match status" value="2"/>
</dbReference>
<evidence type="ECO:0000259" key="1">
    <source>
        <dbReference type="PROSITE" id="PS51819"/>
    </source>
</evidence>
<gene>
    <name evidence="2" type="ORF">B4N89_00525</name>
</gene>
<dbReference type="InterPro" id="IPR004360">
    <property type="entry name" value="Glyas_Fos-R_dOase_dom"/>
</dbReference>
<reference evidence="2 3" key="1">
    <citation type="submission" date="2017-03" db="EMBL/GenBank/DDBJ databases">
        <title>Draft genome sequence of Streptomyces scabrisporus NF3, endophyte isolated from Amphipterygium adstringens.</title>
        <authorList>
            <person name="Vazquez M."/>
            <person name="Ceapa C.D."/>
            <person name="Rodriguez Luna D."/>
            <person name="Sanchez Esquivel S."/>
        </authorList>
    </citation>
    <scope>NUCLEOTIDE SEQUENCE [LARGE SCALE GENOMIC DNA]</scope>
    <source>
        <strain evidence="2 3">NF3</strain>
    </source>
</reference>
<dbReference type="SUPFAM" id="SSF54593">
    <property type="entry name" value="Glyoxalase/Bleomycin resistance protein/Dihydroxybiphenyl dioxygenase"/>
    <property type="match status" value="1"/>
</dbReference>
<accession>A0A1T3NS27</accession>
<dbReference type="EMBL" id="MWQN01000001">
    <property type="protein sequence ID" value="OPC79629.1"/>
    <property type="molecule type" value="Genomic_DNA"/>
</dbReference>
<feature type="domain" description="VOC" evidence="1">
    <location>
        <begin position="148"/>
        <end position="266"/>
    </location>
</feature>
<dbReference type="CDD" id="cd07252">
    <property type="entry name" value="BphC1-RGP6_N_like"/>
    <property type="match status" value="1"/>
</dbReference>
<dbReference type="InterPro" id="IPR037523">
    <property type="entry name" value="VOC_core"/>
</dbReference>
<dbReference type="STRING" id="159449.B4N89_00525"/>
<dbReference type="PROSITE" id="PS51819">
    <property type="entry name" value="VOC"/>
    <property type="match status" value="2"/>
</dbReference>
<keyword evidence="3" id="KW-1185">Reference proteome</keyword>
<name>A0A1T3NS27_9ACTN</name>
<dbReference type="Pfam" id="PF22632">
    <property type="entry name" value="BphC_D1"/>
    <property type="match status" value="1"/>
</dbReference>
<evidence type="ECO:0000313" key="3">
    <source>
        <dbReference type="Proteomes" id="UP000190037"/>
    </source>
</evidence>
<proteinExistence type="predicted"/>
<sequence>MKQDRYIRALGYVGFTSARLEDWRTFGTGILGLQDVSTADAAETELRLRMDERSWRIAVAAGAEEGLAYLGWETASPDALAALVDHLTRHGFDVVEEPPNSARQRGVAELYSSHDPDGNRMEFYWGPSADPNPFHSPAGVEFVAGALGVGHIVLRTVEFDACNEFYRDVLGFGLSDYLIMPPRLINFLHVNERHHSLALIQGDPAAPSVSHLMLEPTHVDMVGRAMDRVHASGAQPPVGLGRHVNDRMISCYLDTPSGFRLEYGAGGLLIDPATHIATNHTGDKVWGHQRY</sequence>
<dbReference type="AlphaFoldDB" id="A0A1T3NS27"/>
<dbReference type="OrthoDB" id="6909416at2"/>
<organism evidence="2 3">
    <name type="scientific">Embleya scabrispora</name>
    <dbReference type="NCBI Taxonomy" id="159449"/>
    <lineage>
        <taxon>Bacteria</taxon>
        <taxon>Bacillati</taxon>
        <taxon>Actinomycetota</taxon>
        <taxon>Actinomycetes</taxon>
        <taxon>Kitasatosporales</taxon>
        <taxon>Streptomycetaceae</taxon>
        <taxon>Embleya</taxon>
    </lineage>
</organism>
<protein>
    <recommendedName>
        <fullName evidence="1">VOC domain-containing protein</fullName>
    </recommendedName>
</protein>
<dbReference type="eggNOG" id="COG0346">
    <property type="taxonomic scope" value="Bacteria"/>
</dbReference>
<dbReference type="Proteomes" id="UP000190037">
    <property type="component" value="Unassembled WGS sequence"/>
</dbReference>
<evidence type="ECO:0000313" key="2">
    <source>
        <dbReference type="EMBL" id="OPC79629.1"/>
    </source>
</evidence>